<comment type="caution">
    <text evidence="2">The sequence shown here is derived from an EMBL/GenBank/DDBJ whole genome shotgun (WGS) entry which is preliminary data.</text>
</comment>
<feature type="signal peptide" evidence="1">
    <location>
        <begin position="1"/>
        <end position="17"/>
    </location>
</feature>
<protein>
    <submittedName>
        <fullName evidence="2">Carboxypeptidase regulatory-like domain-containing protein</fullName>
    </submittedName>
</protein>
<organism evidence="2 3">
    <name type="scientific">Capnocytophaga gingivalis</name>
    <dbReference type="NCBI Taxonomy" id="1017"/>
    <lineage>
        <taxon>Bacteria</taxon>
        <taxon>Pseudomonadati</taxon>
        <taxon>Bacteroidota</taxon>
        <taxon>Flavobacteriia</taxon>
        <taxon>Flavobacteriales</taxon>
        <taxon>Flavobacteriaceae</taxon>
        <taxon>Capnocytophaga</taxon>
    </lineage>
</organism>
<dbReference type="RefSeq" id="WP_323978993.1">
    <property type="nucleotide sequence ID" value="NZ_JAYKBV010000004.1"/>
</dbReference>
<dbReference type="Proteomes" id="UP001324270">
    <property type="component" value="Unassembled WGS sequence"/>
</dbReference>
<gene>
    <name evidence="2" type="ORF">VJJ49_03785</name>
</gene>
<evidence type="ECO:0000256" key="1">
    <source>
        <dbReference type="SAM" id="SignalP"/>
    </source>
</evidence>
<keyword evidence="1" id="KW-0732">Signal</keyword>
<feature type="chain" id="PRO_5045175986" evidence="1">
    <location>
        <begin position="18"/>
        <end position="181"/>
    </location>
</feature>
<keyword evidence="3" id="KW-1185">Reference proteome</keyword>
<sequence length="181" mass="22033">MTRITIFLFFFTLSTMAQITVSGRVTDYQKTPYVDFPVTNGRDTVRTDREGRYKIEAKLWDVIYFYRLDRKFRYYEIATPHYVLTETPHQSYDAFVHSIDFFKCDRGRKKPDMLFVLDGVPIEKKDKESFKERLRNGEFFQYVLKEDAVFSDRFSDYYAYILYVYTKDYYNEHIKDKEKKE</sequence>
<name>A0ABU5Y7B0_9FLAO</name>
<proteinExistence type="predicted"/>
<evidence type="ECO:0000313" key="2">
    <source>
        <dbReference type="EMBL" id="MEB3039813.1"/>
    </source>
</evidence>
<dbReference type="EMBL" id="JAYKBV010000004">
    <property type="protein sequence ID" value="MEB3039813.1"/>
    <property type="molecule type" value="Genomic_DNA"/>
</dbReference>
<accession>A0ABU5Y7B0</accession>
<reference evidence="2 3" key="1">
    <citation type="submission" date="2023-12" db="EMBL/GenBank/DDBJ databases">
        <title>Genomic sequences of Capnocytophaga and Parvimonas strains.</title>
        <authorList>
            <person name="Watt R.M."/>
            <person name="Wang M."/>
            <person name="Yang T."/>
            <person name="Tong W.M."/>
        </authorList>
    </citation>
    <scope>NUCLEOTIDE SEQUENCE [LARGE SCALE GENOMIC DNA]</scope>
    <source>
        <strain evidence="2 3">CCUG 13156</strain>
    </source>
</reference>
<evidence type="ECO:0000313" key="3">
    <source>
        <dbReference type="Proteomes" id="UP001324270"/>
    </source>
</evidence>